<evidence type="ECO:0000256" key="3">
    <source>
        <dbReference type="ARBA" id="ARBA00022737"/>
    </source>
</evidence>
<dbReference type="EC" id="1.1.99.14" evidence="6"/>
<keyword evidence="6" id="KW-0813">Transport</keyword>
<evidence type="ECO:0000256" key="1">
    <source>
        <dbReference type="ARBA" id="ARBA00022485"/>
    </source>
</evidence>
<dbReference type="EMBL" id="NQJD01000021">
    <property type="protein sequence ID" value="TAA74610.1"/>
    <property type="molecule type" value="Genomic_DNA"/>
</dbReference>
<keyword evidence="4 6" id="KW-0408">Iron</keyword>
<keyword evidence="9" id="KW-1185">Reference proteome</keyword>
<feature type="domain" description="4Fe-4S ferredoxin-type" evidence="7">
    <location>
        <begin position="52"/>
        <end position="82"/>
    </location>
</feature>
<dbReference type="GO" id="GO:0051539">
    <property type="term" value="F:4 iron, 4 sulfur cluster binding"/>
    <property type="evidence" value="ECO:0007669"/>
    <property type="project" value="UniProtKB-UniRule"/>
</dbReference>
<dbReference type="Gene3D" id="1.10.1060.10">
    <property type="entry name" value="Alpha-helical ferredoxin"/>
    <property type="match status" value="1"/>
</dbReference>
<accession>A0A521G0Q8</accession>
<keyword evidence="3" id="KW-0677">Repeat</keyword>
<dbReference type="Pfam" id="PF02754">
    <property type="entry name" value="CCG"/>
    <property type="match status" value="2"/>
</dbReference>
<evidence type="ECO:0000256" key="5">
    <source>
        <dbReference type="ARBA" id="ARBA00023014"/>
    </source>
</evidence>
<dbReference type="AlphaFoldDB" id="A0A521G0Q8"/>
<organism evidence="8 9">
    <name type="scientific">Candidatus Electronema aureum</name>
    <dbReference type="NCBI Taxonomy" id="2005002"/>
    <lineage>
        <taxon>Bacteria</taxon>
        <taxon>Pseudomonadati</taxon>
        <taxon>Thermodesulfobacteriota</taxon>
        <taxon>Desulfobulbia</taxon>
        <taxon>Desulfobulbales</taxon>
        <taxon>Desulfobulbaceae</taxon>
        <taxon>Candidatus Electronema</taxon>
    </lineage>
</organism>
<evidence type="ECO:0000256" key="2">
    <source>
        <dbReference type="ARBA" id="ARBA00022723"/>
    </source>
</evidence>
<dbReference type="GO" id="GO:0019154">
    <property type="term" value="F:glycolate dehydrogenase activity"/>
    <property type="evidence" value="ECO:0007669"/>
    <property type="project" value="UniProtKB-EC"/>
</dbReference>
<comment type="cofactor">
    <cofactor evidence="6">
        <name>[4Fe-4S] cluster</name>
        <dbReference type="ChEBI" id="CHEBI:49883"/>
    </cofactor>
    <text evidence="6">Binds 2 [4Fe-4S] clusters.</text>
</comment>
<dbReference type="InterPro" id="IPR017900">
    <property type="entry name" value="4Fe4S_Fe_S_CS"/>
</dbReference>
<dbReference type="GO" id="GO:0046872">
    <property type="term" value="F:metal ion binding"/>
    <property type="evidence" value="ECO:0007669"/>
    <property type="project" value="UniProtKB-UniRule"/>
</dbReference>
<keyword evidence="6" id="KW-0249">Electron transport</keyword>
<dbReference type="PIRSF" id="PIRSF000139">
    <property type="entry name" value="Glc_ox_4Fe-4S"/>
    <property type="match status" value="1"/>
</dbReference>
<keyword evidence="1 6" id="KW-0004">4Fe-4S</keyword>
<dbReference type="Proteomes" id="UP000316238">
    <property type="component" value="Unassembled WGS sequence"/>
</dbReference>
<evidence type="ECO:0000256" key="6">
    <source>
        <dbReference type="PIRNR" id="PIRNR000139"/>
    </source>
</evidence>
<protein>
    <recommendedName>
        <fullName evidence="6">Glycolate oxidase iron-sulfur subunit</fullName>
        <ecNumber evidence="6">1.1.99.14</ecNumber>
    </recommendedName>
</protein>
<keyword evidence="2 6" id="KW-0479">Metal-binding</keyword>
<evidence type="ECO:0000259" key="7">
    <source>
        <dbReference type="PROSITE" id="PS51379"/>
    </source>
</evidence>
<dbReference type="PANTHER" id="PTHR32479">
    <property type="entry name" value="GLYCOLATE OXIDASE IRON-SULFUR SUBUNIT"/>
    <property type="match status" value="1"/>
</dbReference>
<feature type="domain" description="4Fe-4S ferredoxin-type" evidence="7">
    <location>
        <begin position="3"/>
        <end position="32"/>
    </location>
</feature>
<dbReference type="InterPro" id="IPR009051">
    <property type="entry name" value="Helical_ferredxn"/>
</dbReference>
<comment type="catalytic activity">
    <reaction evidence="6">
        <text>glycolate + A = glyoxylate + AH2</text>
        <dbReference type="Rhea" id="RHEA:21264"/>
        <dbReference type="ChEBI" id="CHEBI:13193"/>
        <dbReference type="ChEBI" id="CHEBI:17499"/>
        <dbReference type="ChEBI" id="CHEBI:29805"/>
        <dbReference type="ChEBI" id="CHEBI:36655"/>
        <dbReference type="EC" id="1.1.99.14"/>
    </reaction>
</comment>
<name>A0A521G0Q8_9BACT</name>
<dbReference type="PROSITE" id="PS00198">
    <property type="entry name" value="4FE4S_FER_1"/>
    <property type="match status" value="1"/>
</dbReference>
<comment type="catalytic activity">
    <reaction evidence="6">
        <text>(R)-lactate + A = pyruvate + AH2</text>
        <dbReference type="Rhea" id="RHEA:15089"/>
        <dbReference type="ChEBI" id="CHEBI:13193"/>
        <dbReference type="ChEBI" id="CHEBI:15361"/>
        <dbReference type="ChEBI" id="CHEBI:16004"/>
        <dbReference type="ChEBI" id="CHEBI:17499"/>
    </reaction>
</comment>
<keyword evidence="5 6" id="KW-0411">Iron-sulfur</keyword>
<comment type="caution">
    <text evidence="8">The sequence shown here is derived from an EMBL/GenBank/DDBJ whole genome shotgun (WGS) entry which is preliminary data.</text>
</comment>
<dbReference type="Pfam" id="PF13183">
    <property type="entry name" value="Fer4_8"/>
    <property type="match status" value="1"/>
</dbReference>
<dbReference type="SUPFAM" id="SSF46548">
    <property type="entry name" value="alpha-helical ferredoxin"/>
    <property type="match status" value="1"/>
</dbReference>
<evidence type="ECO:0000313" key="8">
    <source>
        <dbReference type="EMBL" id="TAA74610.1"/>
    </source>
</evidence>
<dbReference type="InterPro" id="IPR004017">
    <property type="entry name" value="Cys_rich_dom"/>
</dbReference>
<evidence type="ECO:0000256" key="4">
    <source>
        <dbReference type="ARBA" id="ARBA00023004"/>
    </source>
</evidence>
<gene>
    <name evidence="8" type="ORF">CDV28_1213</name>
</gene>
<reference evidence="8" key="1">
    <citation type="submission" date="2017-07" db="EMBL/GenBank/DDBJ databases">
        <title>The cable genome - Insights into the physiology and evolution of filamentous bacteria capable of sulfide oxidation via long distance electron transfer.</title>
        <authorList>
            <person name="Thorup C."/>
            <person name="Bjerg J.T."/>
            <person name="Schreiber L."/>
            <person name="Nielsen L.P."/>
            <person name="Kjeldsen K.U."/>
            <person name="Boesen T."/>
            <person name="Boggild A."/>
            <person name="Meysman F."/>
            <person name="Geelhoed J."/>
            <person name="Schramm A."/>
        </authorList>
    </citation>
    <scope>NUCLEOTIDE SEQUENCE [LARGE SCALE GENOMIC DNA]</scope>
    <source>
        <strain evidence="8">GS</strain>
    </source>
</reference>
<dbReference type="InterPro" id="IPR012257">
    <property type="entry name" value="Glc_ox_4Fe-4S"/>
</dbReference>
<sequence length="424" mass="46335">MNKRNQNDETGCAKCGACMTVCPVFRTEGRESLTARGRMHLLATATSTNSISIVFADVFSRCLLCGACEQVCPRNLPITQLIAETRSRFSLFDGPASLHKAAVCTVLGNPVLFEGLVRAGISLKRVLALPADSGLRLRLNLLEERQSNATVEKTEKTTTGGDVSYFTGCFARHLQPSIAVATKNLLRRCNLSTQIPADQCCCGLAAWSSGRIEQARDLAQRNIEAFAETDGPIITSCASCSTHLLAYPTLFAENDLWHKKAQVFSSRIQEFTAFFKEYLPPQINNGLRVFYHDPCHLRFQKNGKENPRVLLKKMGYIILEPDDGPRCCGQGGLFHLACPETAAKIFKISSAQALTADPDCIISTCSGCLMQYQQGIAGQGKKIRVAHLAVLLEEACGGKNALKLPDGKICNPTPQLQLLCQKFK</sequence>
<comment type="function">
    <text evidence="6">Component of a complex that catalyzes the oxidation of glycolate to glyoxylate.</text>
</comment>
<dbReference type="PANTHER" id="PTHR32479:SF17">
    <property type="entry name" value="GLYCOLATE OXIDASE IRON-SULFUR SUBUNIT"/>
    <property type="match status" value="1"/>
</dbReference>
<proteinExistence type="predicted"/>
<dbReference type="InterPro" id="IPR017896">
    <property type="entry name" value="4Fe4S_Fe-S-bd"/>
</dbReference>
<evidence type="ECO:0000313" key="9">
    <source>
        <dbReference type="Proteomes" id="UP000316238"/>
    </source>
</evidence>
<dbReference type="PROSITE" id="PS51379">
    <property type="entry name" value="4FE4S_FER_2"/>
    <property type="match status" value="2"/>
</dbReference>